<name>A0A674CAS6_SALTR</name>
<protein>
    <submittedName>
        <fullName evidence="3">Spermatosis and centriole associated 1 like</fullName>
    </submittedName>
</protein>
<dbReference type="Proteomes" id="UP000472277">
    <property type="component" value="Unassembled WGS sequence"/>
</dbReference>
<dbReference type="InterPro" id="IPR029384">
    <property type="entry name" value="Speriolin_C"/>
</dbReference>
<dbReference type="Ensembl" id="ENSSTUT00000085928.1">
    <property type="protein sequence ID" value="ENSSTUP00000080712.1"/>
    <property type="gene ID" value="ENSSTUG00000035605.1"/>
</dbReference>
<dbReference type="PANTHER" id="PTHR22192:SF17">
    <property type="entry name" value="SPERIOLIN-LIKE PROTEIN"/>
    <property type="match status" value="1"/>
</dbReference>
<evidence type="ECO:0000313" key="3">
    <source>
        <dbReference type="Ensembl" id="ENSSTUP00000080712.1"/>
    </source>
</evidence>
<reference evidence="3" key="2">
    <citation type="submission" date="2025-09" db="UniProtKB">
        <authorList>
            <consortium name="Ensembl"/>
        </authorList>
    </citation>
    <scope>IDENTIFICATION</scope>
</reference>
<dbReference type="AlphaFoldDB" id="A0A674CAS6"/>
<feature type="domain" description="Speriolin C-terminal" evidence="2">
    <location>
        <begin position="80"/>
        <end position="227"/>
    </location>
</feature>
<evidence type="ECO:0000256" key="1">
    <source>
        <dbReference type="SAM" id="MobiDB-lite"/>
    </source>
</evidence>
<dbReference type="InterPro" id="IPR026715">
    <property type="entry name" value="SPATC1"/>
</dbReference>
<evidence type="ECO:0000259" key="2">
    <source>
        <dbReference type="Pfam" id="PF15059"/>
    </source>
</evidence>
<dbReference type="PANTHER" id="PTHR22192">
    <property type="entry name" value="SPERIOLIN"/>
    <property type="match status" value="1"/>
</dbReference>
<reference evidence="3" key="1">
    <citation type="submission" date="2025-08" db="UniProtKB">
        <authorList>
            <consortium name="Ensembl"/>
        </authorList>
    </citation>
    <scope>IDENTIFICATION</scope>
</reference>
<proteinExistence type="predicted"/>
<evidence type="ECO:0000313" key="4">
    <source>
        <dbReference type="Proteomes" id="UP000472277"/>
    </source>
</evidence>
<dbReference type="Pfam" id="PF15059">
    <property type="entry name" value="Speriolin_C"/>
    <property type="match status" value="1"/>
</dbReference>
<organism evidence="3 4">
    <name type="scientific">Salmo trutta</name>
    <name type="common">Brown trout</name>
    <dbReference type="NCBI Taxonomy" id="8032"/>
    <lineage>
        <taxon>Eukaryota</taxon>
        <taxon>Metazoa</taxon>
        <taxon>Chordata</taxon>
        <taxon>Craniata</taxon>
        <taxon>Vertebrata</taxon>
        <taxon>Euteleostomi</taxon>
        <taxon>Actinopterygii</taxon>
        <taxon>Neopterygii</taxon>
        <taxon>Teleostei</taxon>
        <taxon>Protacanthopterygii</taxon>
        <taxon>Salmoniformes</taxon>
        <taxon>Salmonidae</taxon>
        <taxon>Salmoninae</taxon>
        <taxon>Salmo</taxon>
    </lineage>
</organism>
<dbReference type="InParanoid" id="A0A674CAS6"/>
<sequence>QRNQSNVRIHQTINNPTQRHGGNRGLNTQQVNEGIETRCEENKTKQMENESGSMMARRPNPCRFRGWCCNGVYCSDPERLVGEIAFQLDRRILSYVFQGQTRLYGFTVLNIRDKIIQVSTHPLTGKVDEGYRLQLSQRHAELMAKLKQLGYSMTLHPPFTEFIINTYGILKQRADSYSAQELGYNSSDFLRRVVINAAPCKLLKDLLLLFSCLSFMARQDGKPLFLW</sequence>
<feature type="region of interest" description="Disordered" evidence="1">
    <location>
        <begin position="1"/>
        <end position="27"/>
    </location>
</feature>
<keyword evidence="4" id="KW-1185">Reference proteome</keyword>
<dbReference type="OMA" id="MDYNNPD"/>
<dbReference type="GO" id="GO:0005813">
    <property type="term" value="C:centrosome"/>
    <property type="evidence" value="ECO:0007669"/>
    <property type="project" value="TreeGrafter"/>
</dbReference>
<accession>A0A674CAS6</accession>
<dbReference type="GeneTree" id="ENSGT00520000055666"/>